<keyword evidence="1" id="KW-0175">Coiled coil</keyword>
<proteinExistence type="predicted"/>
<dbReference type="RefSeq" id="WP_061767785.1">
    <property type="nucleotide sequence ID" value="NZ_FIIN01000003.1"/>
</dbReference>
<reference evidence="2 3" key="1">
    <citation type="submission" date="2016-02" db="EMBL/GenBank/DDBJ databases">
        <authorList>
            <consortium name="Pathogen Informatics"/>
        </authorList>
    </citation>
    <scope>NUCLEOTIDE SEQUENCE [LARGE SCALE GENOMIC DNA]</scope>
    <source>
        <strain evidence="2 3">LSS90</strain>
    </source>
</reference>
<evidence type="ECO:0000256" key="1">
    <source>
        <dbReference type="SAM" id="Coils"/>
    </source>
</evidence>
<evidence type="ECO:0000313" key="3">
    <source>
        <dbReference type="Proteomes" id="UP000071765"/>
    </source>
</evidence>
<sequence>MAKLQQNPEKLKDIKPAEDNELHNKIATYEKKIKQNTSKLSKLNDLYLNDLISLDDLKQQSKSLLNENEFMEEQIKLLSATTREDELRKKIDTFLAFPDILTADYDTQKQAVELVISRVEATKEGIDIFFNF</sequence>
<dbReference type="EMBL" id="FIIN01000003">
    <property type="protein sequence ID" value="CYV72994.1"/>
    <property type="molecule type" value="Genomic_DNA"/>
</dbReference>
<accession>A0A116MYU1</accession>
<organism evidence="2 3">
    <name type="scientific">Streptococcus suis</name>
    <dbReference type="NCBI Taxonomy" id="1307"/>
    <lineage>
        <taxon>Bacteria</taxon>
        <taxon>Bacillati</taxon>
        <taxon>Bacillota</taxon>
        <taxon>Bacilli</taxon>
        <taxon>Lactobacillales</taxon>
        <taxon>Streptococcaceae</taxon>
        <taxon>Streptococcus</taxon>
    </lineage>
</organism>
<evidence type="ECO:0000313" key="2">
    <source>
        <dbReference type="EMBL" id="CYV72994.1"/>
    </source>
</evidence>
<name>A0A116MYU1_STRSU</name>
<feature type="coiled-coil region" evidence="1">
    <location>
        <begin position="26"/>
        <end position="81"/>
    </location>
</feature>
<dbReference type="Proteomes" id="UP000071765">
    <property type="component" value="Unassembled WGS sequence"/>
</dbReference>
<dbReference type="AlphaFoldDB" id="A0A116MYU1"/>
<gene>
    <name evidence="2" type="ORF">ERS132452_00679</name>
</gene>
<protein>
    <submittedName>
        <fullName evidence="2">Phage integrase</fullName>
    </submittedName>
</protein>